<evidence type="ECO:0000313" key="1">
    <source>
        <dbReference type="EMBL" id="CAG6505533.1"/>
    </source>
</evidence>
<proteinExistence type="predicted"/>
<accession>A0A8D8D5V8</accession>
<protein>
    <submittedName>
        <fullName evidence="1">(northern house mosquito) hypothetical protein</fullName>
    </submittedName>
</protein>
<name>A0A8D8D5V8_CULPI</name>
<sequence>MMPVLLLLHRNPRHLRVDFNHGPTALQPVVDAPPPGGFVRPERIKLKALTLIYDLQLGIQLGVPQSKIFPRPHRFKPTPKLNRDDALPGVNDRLGVGGLDVVVLIETERIRFCRCGFAAVRMFSFSGA</sequence>
<dbReference type="EMBL" id="HBUE01256554">
    <property type="protein sequence ID" value="CAG6556833.1"/>
    <property type="molecule type" value="Transcribed_RNA"/>
</dbReference>
<organism evidence="1">
    <name type="scientific">Culex pipiens</name>
    <name type="common">House mosquito</name>
    <dbReference type="NCBI Taxonomy" id="7175"/>
    <lineage>
        <taxon>Eukaryota</taxon>
        <taxon>Metazoa</taxon>
        <taxon>Ecdysozoa</taxon>
        <taxon>Arthropoda</taxon>
        <taxon>Hexapoda</taxon>
        <taxon>Insecta</taxon>
        <taxon>Pterygota</taxon>
        <taxon>Neoptera</taxon>
        <taxon>Endopterygota</taxon>
        <taxon>Diptera</taxon>
        <taxon>Nematocera</taxon>
        <taxon>Culicoidea</taxon>
        <taxon>Culicidae</taxon>
        <taxon>Culicinae</taxon>
        <taxon>Culicini</taxon>
        <taxon>Culex</taxon>
        <taxon>Culex</taxon>
    </lineage>
</organism>
<reference evidence="1" key="1">
    <citation type="submission" date="2021-05" db="EMBL/GenBank/DDBJ databases">
        <authorList>
            <person name="Alioto T."/>
            <person name="Alioto T."/>
            <person name="Gomez Garrido J."/>
        </authorList>
    </citation>
    <scope>NUCLEOTIDE SEQUENCE</scope>
</reference>
<dbReference type="AlphaFoldDB" id="A0A8D8D5V8"/>
<dbReference type="EMBL" id="HBUE01256553">
    <property type="protein sequence ID" value="CAG6556832.1"/>
    <property type="molecule type" value="Transcribed_RNA"/>
</dbReference>
<dbReference type="EMBL" id="HBUE01151553">
    <property type="protein sequence ID" value="CAG6505534.1"/>
    <property type="molecule type" value="Transcribed_RNA"/>
</dbReference>
<dbReference type="EMBL" id="HBUE01151552">
    <property type="protein sequence ID" value="CAG6505533.1"/>
    <property type="molecule type" value="Transcribed_RNA"/>
</dbReference>